<dbReference type="InterPro" id="IPR007848">
    <property type="entry name" value="Small_mtfrase_dom"/>
</dbReference>
<dbReference type="PROSITE" id="PS00092">
    <property type="entry name" value="N6_MTASE"/>
    <property type="match status" value="1"/>
</dbReference>
<comment type="catalytic activity">
    <reaction evidence="5">
        <text>L-glutaminyl-[peptide chain release factor] + S-adenosyl-L-methionine = N(5)-methyl-L-glutaminyl-[peptide chain release factor] + S-adenosyl-L-homocysteine + H(+)</text>
        <dbReference type="Rhea" id="RHEA:42896"/>
        <dbReference type="Rhea" id="RHEA-COMP:10271"/>
        <dbReference type="Rhea" id="RHEA-COMP:10272"/>
        <dbReference type="ChEBI" id="CHEBI:15378"/>
        <dbReference type="ChEBI" id="CHEBI:30011"/>
        <dbReference type="ChEBI" id="CHEBI:57856"/>
        <dbReference type="ChEBI" id="CHEBI:59789"/>
        <dbReference type="ChEBI" id="CHEBI:61891"/>
        <dbReference type="EC" id="2.1.1.297"/>
    </reaction>
</comment>
<dbReference type="Pfam" id="PF17827">
    <property type="entry name" value="PrmC_N"/>
    <property type="match status" value="1"/>
</dbReference>
<dbReference type="GO" id="GO:0032259">
    <property type="term" value="P:methylation"/>
    <property type="evidence" value="ECO:0007669"/>
    <property type="project" value="UniProtKB-KW"/>
</dbReference>
<feature type="domain" description="Methyltransferase small" evidence="6">
    <location>
        <begin position="106"/>
        <end position="187"/>
    </location>
</feature>
<dbReference type="InterPro" id="IPR050320">
    <property type="entry name" value="N5-glutamine_MTase"/>
</dbReference>
<dbReference type="InterPro" id="IPR040758">
    <property type="entry name" value="PrmC_N"/>
</dbReference>
<dbReference type="GO" id="GO:0102559">
    <property type="term" value="F:peptide chain release factor N(5)-glutamine methyltransferase activity"/>
    <property type="evidence" value="ECO:0007669"/>
    <property type="project" value="UniProtKB-EC"/>
</dbReference>
<keyword evidence="9" id="KW-1185">Reference proteome</keyword>
<organism evidence="8 9">
    <name type="scientific">Luteococcus sanguinis</name>
    <dbReference type="NCBI Taxonomy" id="174038"/>
    <lineage>
        <taxon>Bacteria</taxon>
        <taxon>Bacillati</taxon>
        <taxon>Actinomycetota</taxon>
        <taxon>Actinomycetes</taxon>
        <taxon>Propionibacteriales</taxon>
        <taxon>Propionibacteriaceae</taxon>
        <taxon>Luteococcus</taxon>
    </lineage>
</organism>
<dbReference type="Gene3D" id="3.40.50.150">
    <property type="entry name" value="Vaccinia Virus protein VP39"/>
    <property type="match status" value="1"/>
</dbReference>
<keyword evidence="2 8" id="KW-0489">Methyltransferase</keyword>
<evidence type="ECO:0000256" key="4">
    <source>
        <dbReference type="ARBA" id="ARBA00022691"/>
    </source>
</evidence>
<gene>
    <name evidence="8" type="primary">prmC</name>
    <name evidence="8" type="ORF">ACFP57_11460</name>
</gene>
<proteinExistence type="predicted"/>
<dbReference type="InterPro" id="IPR019874">
    <property type="entry name" value="RF_methyltr_PrmC"/>
</dbReference>
<dbReference type="NCBIfam" id="TIGR03534">
    <property type="entry name" value="RF_mod_PrmC"/>
    <property type="match status" value="1"/>
</dbReference>
<dbReference type="Gene3D" id="1.10.8.10">
    <property type="entry name" value="DNA helicase RuvA subunit, C-terminal domain"/>
    <property type="match status" value="1"/>
</dbReference>
<dbReference type="SUPFAM" id="SSF53335">
    <property type="entry name" value="S-adenosyl-L-methionine-dependent methyltransferases"/>
    <property type="match status" value="1"/>
</dbReference>
<evidence type="ECO:0000313" key="9">
    <source>
        <dbReference type="Proteomes" id="UP001596266"/>
    </source>
</evidence>
<evidence type="ECO:0000256" key="1">
    <source>
        <dbReference type="ARBA" id="ARBA00012771"/>
    </source>
</evidence>
<dbReference type="NCBIfam" id="TIGR00536">
    <property type="entry name" value="hemK_fam"/>
    <property type="match status" value="1"/>
</dbReference>
<accession>A0ABW1X4R0</accession>
<keyword evidence="3 8" id="KW-0808">Transferase</keyword>
<dbReference type="PANTHER" id="PTHR18895">
    <property type="entry name" value="HEMK METHYLTRANSFERASE"/>
    <property type="match status" value="1"/>
</dbReference>
<keyword evidence="4" id="KW-0949">S-adenosyl-L-methionine</keyword>
<dbReference type="Proteomes" id="UP001596266">
    <property type="component" value="Unassembled WGS sequence"/>
</dbReference>
<name>A0ABW1X4R0_9ACTN</name>
<feature type="domain" description="Release factor glutamine methyltransferase N-terminal" evidence="7">
    <location>
        <begin position="7"/>
        <end position="74"/>
    </location>
</feature>
<dbReference type="EC" id="2.1.1.297" evidence="1"/>
<protein>
    <recommendedName>
        <fullName evidence="1">peptide chain release factor N(5)-glutamine methyltransferase</fullName>
        <ecNumber evidence="1">2.1.1.297</ecNumber>
    </recommendedName>
</protein>
<dbReference type="InterPro" id="IPR004556">
    <property type="entry name" value="HemK-like"/>
</dbReference>
<evidence type="ECO:0000259" key="6">
    <source>
        <dbReference type="Pfam" id="PF05175"/>
    </source>
</evidence>
<evidence type="ECO:0000313" key="8">
    <source>
        <dbReference type="EMBL" id="MFC6397593.1"/>
    </source>
</evidence>
<reference evidence="9" key="1">
    <citation type="journal article" date="2019" name="Int. J. Syst. Evol. Microbiol.">
        <title>The Global Catalogue of Microorganisms (GCM) 10K type strain sequencing project: providing services to taxonomists for standard genome sequencing and annotation.</title>
        <authorList>
            <consortium name="The Broad Institute Genomics Platform"/>
            <consortium name="The Broad Institute Genome Sequencing Center for Infectious Disease"/>
            <person name="Wu L."/>
            <person name="Ma J."/>
        </authorList>
    </citation>
    <scope>NUCLEOTIDE SEQUENCE [LARGE SCALE GENOMIC DNA]</scope>
    <source>
        <strain evidence="9">CGMCC 1.15277</strain>
    </source>
</reference>
<comment type="caution">
    <text evidence="8">The sequence shown here is derived from an EMBL/GenBank/DDBJ whole genome shotgun (WGS) entry which is preliminary data.</text>
</comment>
<evidence type="ECO:0000256" key="2">
    <source>
        <dbReference type="ARBA" id="ARBA00022603"/>
    </source>
</evidence>
<dbReference type="PANTHER" id="PTHR18895:SF74">
    <property type="entry name" value="MTRF1L RELEASE FACTOR GLUTAMINE METHYLTRANSFERASE"/>
    <property type="match status" value="1"/>
</dbReference>
<dbReference type="InterPro" id="IPR002052">
    <property type="entry name" value="DNA_methylase_N6_adenine_CS"/>
</dbReference>
<sequence length="284" mass="30551">MTRPSALLSAAVRTLTDAGAPSPAAEARTLLAHVLRVDPSRLVLATEVTQEQRHQMDELIAQRAQGIPVQHLTGEAFFRHVRLEVGPGVFIPRPETEVMTGWAIDELQGVNEPVVVELCAGSGAISKAIADELPSARIHAVELDDSAFDFAQRNLAGTGVDLRPGDMALAFAELDGSVDLVISNPPYIPLEAWESVAADVRDHDPALALWSGDDGLDATRVVARTAARLLRAGGLVCSEHAEVQERSAPQVFVDHGGFTEVADNRDLAGRPRFVTARRGTRRDR</sequence>
<dbReference type="Pfam" id="PF05175">
    <property type="entry name" value="MTS"/>
    <property type="match status" value="1"/>
</dbReference>
<dbReference type="InterPro" id="IPR029063">
    <property type="entry name" value="SAM-dependent_MTases_sf"/>
</dbReference>
<dbReference type="EMBL" id="JBHSUA010000021">
    <property type="protein sequence ID" value="MFC6397593.1"/>
    <property type="molecule type" value="Genomic_DNA"/>
</dbReference>
<evidence type="ECO:0000256" key="5">
    <source>
        <dbReference type="ARBA" id="ARBA00048391"/>
    </source>
</evidence>
<dbReference type="RefSeq" id="WP_343886245.1">
    <property type="nucleotide sequence ID" value="NZ_BAAAKI010000013.1"/>
</dbReference>
<evidence type="ECO:0000259" key="7">
    <source>
        <dbReference type="Pfam" id="PF17827"/>
    </source>
</evidence>
<evidence type="ECO:0000256" key="3">
    <source>
        <dbReference type="ARBA" id="ARBA00022679"/>
    </source>
</evidence>
<dbReference type="CDD" id="cd02440">
    <property type="entry name" value="AdoMet_MTases"/>
    <property type="match status" value="1"/>
</dbReference>